<reference evidence="7 8" key="1">
    <citation type="journal article" date="2015" name="Genome Announc.">
        <title>Expanding the biotechnology potential of lactobacilli through comparative genomics of 213 strains and associated genera.</title>
        <authorList>
            <person name="Sun Z."/>
            <person name="Harris H.M."/>
            <person name="McCann A."/>
            <person name="Guo C."/>
            <person name="Argimon S."/>
            <person name="Zhang W."/>
            <person name="Yang X."/>
            <person name="Jeffery I.B."/>
            <person name="Cooney J.C."/>
            <person name="Kagawa T.F."/>
            <person name="Liu W."/>
            <person name="Song Y."/>
            <person name="Salvetti E."/>
            <person name="Wrobel A."/>
            <person name="Rasinkangas P."/>
            <person name="Parkhill J."/>
            <person name="Rea M.C."/>
            <person name="O'Sullivan O."/>
            <person name="Ritari J."/>
            <person name="Douillard F.P."/>
            <person name="Paul Ross R."/>
            <person name="Yang R."/>
            <person name="Briner A.E."/>
            <person name="Felis G.E."/>
            <person name="de Vos W.M."/>
            <person name="Barrangou R."/>
            <person name="Klaenhammer T.R."/>
            <person name="Caufield P.W."/>
            <person name="Cui Y."/>
            <person name="Zhang H."/>
            <person name="O'Toole P.W."/>
        </authorList>
    </citation>
    <scope>NUCLEOTIDE SEQUENCE [LARGE SCALE GENOMIC DNA]</scope>
    <source>
        <strain evidence="7 8">DSM 18793</strain>
    </source>
</reference>
<dbReference type="OrthoDB" id="2236046at2"/>
<dbReference type="Proteomes" id="UP000051084">
    <property type="component" value="Unassembled WGS sequence"/>
</dbReference>
<comment type="caution">
    <text evidence="7">The sequence shown here is derived from an EMBL/GenBank/DDBJ whole genome shotgun (WGS) entry which is preliminary data.</text>
</comment>
<protein>
    <submittedName>
        <fullName evidence="7">Cobalt transport protein</fullName>
    </submittedName>
</protein>
<comment type="subcellular location">
    <subcellularLocation>
        <location evidence="1">Membrane</location>
        <topology evidence="1">Multi-pass membrane protein</topology>
    </subcellularLocation>
</comment>
<dbReference type="RefSeq" id="WP_056995755.1">
    <property type="nucleotide sequence ID" value="NZ_AZGC01000049.1"/>
</dbReference>
<dbReference type="PANTHER" id="PTHR34857">
    <property type="entry name" value="SLL0384 PROTEIN"/>
    <property type="match status" value="1"/>
</dbReference>
<evidence type="ECO:0000256" key="1">
    <source>
        <dbReference type="ARBA" id="ARBA00004141"/>
    </source>
</evidence>
<dbReference type="Pfam" id="PF02361">
    <property type="entry name" value="CbiQ"/>
    <property type="match status" value="1"/>
</dbReference>
<feature type="transmembrane region" description="Helical" evidence="6">
    <location>
        <begin position="58"/>
        <end position="86"/>
    </location>
</feature>
<sequence>MDNKLPNWLVVKSDDLPTIKKAKLGIISLNLKVIKSLLNQLTRPKELAKSKSTPIISLLVYVINLILILCSYKLIFLWLMALYLLIKLVTFPAKLMIQTLKKLGQLLLMSLILIGPSIFMGHHNVGLFLIRIGLVMMQTSIYLNSTNWQDFFIALRQLRVPTVIVTTLDIMIKYTYTLGSYLLEVLNSIQLRSIGQPVDRKMVGNIIGKLYLSAKQRSVEVYQAMLMRGYYQPALVRQKYKFNRYDGWELLQLVVVIMVFIFSRG</sequence>
<proteinExistence type="predicted"/>
<keyword evidence="8" id="KW-1185">Reference proteome</keyword>
<gene>
    <name evidence="7" type="ORF">FC21_GL000127</name>
</gene>
<feature type="transmembrane region" description="Helical" evidence="6">
    <location>
        <begin position="106"/>
        <end position="130"/>
    </location>
</feature>
<keyword evidence="5 6" id="KW-0472">Membrane</keyword>
<name>A0A0R1UQ43_9LACO</name>
<evidence type="ECO:0000256" key="4">
    <source>
        <dbReference type="ARBA" id="ARBA00022989"/>
    </source>
</evidence>
<evidence type="ECO:0000256" key="3">
    <source>
        <dbReference type="ARBA" id="ARBA00022692"/>
    </source>
</evidence>
<accession>A0A0R1UQ43</accession>
<dbReference type="PANTHER" id="PTHR34857:SF2">
    <property type="entry name" value="SLL0384 PROTEIN"/>
    <property type="match status" value="1"/>
</dbReference>
<dbReference type="STRING" id="417373.GCA_001570685_00714"/>
<dbReference type="InterPro" id="IPR051611">
    <property type="entry name" value="ECF_transporter_component"/>
</dbReference>
<dbReference type="CDD" id="cd16914">
    <property type="entry name" value="EcfT"/>
    <property type="match status" value="1"/>
</dbReference>
<evidence type="ECO:0000256" key="2">
    <source>
        <dbReference type="ARBA" id="ARBA00022475"/>
    </source>
</evidence>
<keyword evidence="4 6" id="KW-1133">Transmembrane helix</keyword>
<keyword evidence="2" id="KW-1003">Cell membrane</keyword>
<dbReference type="AlphaFoldDB" id="A0A0R1UQ43"/>
<keyword evidence="3 6" id="KW-0812">Transmembrane</keyword>
<dbReference type="InterPro" id="IPR003339">
    <property type="entry name" value="ABC/ECF_trnsptr_transmembrane"/>
</dbReference>
<dbReference type="GO" id="GO:0005886">
    <property type="term" value="C:plasma membrane"/>
    <property type="evidence" value="ECO:0007669"/>
    <property type="project" value="UniProtKB-ARBA"/>
</dbReference>
<dbReference type="PATRIC" id="fig|1423742.4.peg.136"/>
<evidence type="ECO:0000313" key="8">
    <source>
        <dbReference type="Proteomes" id="UP000051084"/>
    </source>
</evidence>
<evidence type="ECO:0000256" key="5">
    <source>
        <dbReference type="ARBA" id="ARBA00023136"/>
    </source>
</evidence>
<evidence type="ECO:0000313" key="7">
    <source>
        <dbReference type="EMBL" id="KRL93026.1"/>
    </source>
</evidence>
<organism evidence="7 8">
    <name type="scientific">Limosilactobacillus equigenerosi DSM 18793 = JCM 14505</name>
    <dbReference type="NCBI Taxonomy" id="1423742"/>
    <lineage>
        <taxon>Bacteria</taxon>
        <taxon>Bacillati</taxon>
        <taxon>Bacillota</taxon>
        <taxon>Bacilli</taxon>
        <taxon>Lactobacillales</taxon>
        <taxon>Lactobacillaceae</taxon>
        <taxon>Limosilactobacillus</taxon>
    </lineage>
</organism>
<evidence type="ECO:0000256" key="6">
    <source>
        <dbReference type="SAM" id="Phobius"/>
    </source>
</evidence>
<feature type="transmembrane region" description="Helical" evidence="6">
    <location>
        <begin position="247"/>
        <end position="263"/>
    </location>
</feature>
<dbReference type="EMBL" id="AZGC01000049">
    <property type="protein sequence ID" value="KRL93026.1"/>
    <property type="molecule type" value="Genomic_DNA"/>
</dbReference>